<evidence type="ECO:0000256" key="2">
    <source>
        <dbReference type="ARBA" id="ARBA00023125"/>
    </source>
</evidence>
<dbReference type="InterPro" id="IPR009057">
    <property type="entry name" value="Homeodomain-like_sf"/>
</dbReference>
<dbReference type="PROSITE" id="PS50977">
    <property type="entry name" value="HTH_TETR_2"/>
    <property type="match status" value="1"/>
</dbReference>
<dbReference type="Proteomes" id="UP000832041">
    <property type="component" value="Chromosome"/>
</dbReference>
<evidence type="ECO:0000256" key="3">
    <source>
        <dbReference type="ARBA" id="ARBA00023163"/>
    </source>
</evidence>
<keyword evidence="1" id="KW-0805">Transcription regulation</keyword>
<dbReference type="SUPFAM" id="SSF46689">
    <property type="entry name" value="Homeodomain-like"/>
    <property type="match status" value="1"/>
</dbReference>
<dbReference type="InterPro" id="IPR011075">
    <property type="entry name" value="TetR_C"/>
</dbReference>
<dbReference type="Gene3D" id="1.10.357.10">
    <property type="entry name" value="Tetracycline Repressor, domain 2"/>
    <property type="match status" value="1"/>
</dbReference>
<protein>
    <submittedName>
        <fullName evidence="6">TetR/AcrR family transcriptional regulator</fullName>
    </submittedName>
</protein>
<keyword evidence="7" id="KW-1185">Reference proteome</keyword>
<organism evidence="6 7">
    <name type="scientific">Thermobifida alba</name>
    <name type="common">Thermomonospora alba</name>
    <dbReference type="NCBI Taxonomy" id="53522"/>
    <lineage>
        <taxon>Bacteria</taxon>
        <taxon>Bacillati</taxon>
        <taxon>Actinomycetota</taxon>
        <taxon>Actinomycetes</taxon>
        <taxon>Streptosporangiales</taxon>
        <taxon>Nocardiopsidaceae</taxon>
        <taxon>Thermobifida</taxon>
    </lineage>
</organism>
<dbReference type="InterPro" id="IPR001647">
    <property type="entry name" value="HTH_TetR"/>
</dbReference>
<evidence type="ECO:0000259" key="5">
    <source>
        <dbReference type="PROSITE" id="PS50977"/>
    </source>
</evidence>
<proteinExistence type="predicted"/>
<dbReference type="SUPFAM" id="SSF48498">
    <property type="entry name" value="Tetracyclin repressor-like, C-terminal domain"/>
    <property type="match status" value="1"/>
</dbReference>
<evidence type="ECO:0000313" key="6">
    <source>
        <dbReference type="EMBL" id="UPT20569.1"/>
    </source>
</evidence>
<evidence type="ECO:0000313" key="7">
    <source>
        <dbReference type="Proteomes" id="UP000832041"/>
    </source>
</evidence>
<gene>
    <name evidence="6" type="ORF">FOF52_05975</name>
</gene>
<keyword evidence="2 4" id="KW-0238">DNA-binding</keyword>
<dbReference type="Pfam" id="PF16859">
    <property type="entry name" value="TetR_C_11"/>
    <property type="match status" value="1"/>
</dbReference>
<name>A0ABY4KYQ1_THEAE</name>
<dbReference type="PRINTS" id="PR00455">
    <property type="entry name" value="HTHTETR"/>
</dbReference>
<dbReference type="EMBL" id="CP051627">
    <property type="protein sequence ID" value="UPT20569.1"/>
    <property type="molecule type" value="Genomic_DNA"/>
</dbReference>
<dbReference type="PANTHER" id="PTHR30055">
    <property type="entry name" value="HTH-TYPE TRANSCRIPTIONAL REGULATOR RUTR"/>
    <property type="match status" value="1"/>
</dbReference>
<reference evidence="6 7" key="1">
    <citation type="submission" date="2020-04" db="EMBL/GenBank/DDBJ databases">
        <title>Thermobifida alba genome sequencing and assembly.</title>
        <authorList>
            <person name="Luzics S."/>
            <person name="Horvath B."/>
            <person name="Nagy I."/>
            <person name="Toth A."/>
            <person name="Nagy I."/>
            <person name="Kukolya J."/>
        </authorList>
    </citation>
    <scope>NUCLEOTIDE SEQUENCE [LARGE SCALE GENOMIC DNA]</scope>
    <source>
        <strain evidence="6 7">DSM 43795</strain>
    </source>
</reference>
<feature type="domain" description="HTH tetR-type" evidence="5">
    <location>
        <begin position="17"/>
        <end position="77"/>
    </location>
</feature>
<evidence type="ECO:0000256" key="1">
    <source>
        <dbReference type="ARBA" id="ARBA00023015"/>
    </source>
</evidence>
<dbReference type="Gene3D" id="1.10.10.60">
    <property type="entry name" value="Homeodomain-like"/>
    <property type="match status" value="1"/>
</dbReference>
<dbReference type="InterPro" id="IPR036271">
    <property type="entry name" value="Tet_transcr_reg_TetR-rel_C_sf"/>
</dbReference>
<evidence type="ECO:0000256" key="4">
    <source>
        <dbReference type="PROSITE-ProRule" id="PRU00335"/>
    </source>
</evidence>
<dbReference type="InterPro" id="IPR050109">
    <property type="entry name" value="HTH-type_TetR-like_transc_reg"/>
</dbReference>
<feature type="DNA-binding region" description="H-T-H motif" evidence="4">
    <location>
        <begin position="40"/>
        <end position="59"/>
    </location>
</feature>
<accession>A0ABY4KYQ1</accession>
<keyword evidence="3" id="KW-0804">Transcription</keyword>
<dbReference type="PANTHER" id="PTHR30055:SF148">
    <property type="entry name" value="TETR-FAMILY TRANSCRIPTIONAL REGULATOR"/>
    <property type="match status" value="1"/>
</dbReference>
<dbReference type="Pfam" id="PF00440">
    <property type="entry name" value="TetR_N"/>
    <property type="match status" value="1"/>
</dbReference>
<sequence>MSRNRPTPARAGRPRDPQLDEAIVRAATELLAERGAAQTSIEQIARRAGVTKVSVYRRWRTKEDLLAHAVEALRDRLPAVDLAAGDDEPLPQVVQRLLPRWGEILADARFRRLTARLLAAAADHPALLEAYRTHHVAPRRERARAVMERAQAEGFFDADADIDTAIDLMEGAVIRYLLLDPRAADPVQTTRYLRTLLTQVGFALPRADDA</sequence>
<dbReference type="RefSeq" id="WP_248592839.1">
    <property type="nucleotide sequence ID" value="NZ_BAABEB010000012.1"/>
</dbReference>